<reference evidence="1 2" key="1">
    <citation type="journal article" date="2012" name="Genome Biol.">
        <title>Sequencing three crocodilian genomes to illuminate the evolution of archosaurs and amniotes.</title>
        <authorList>
            <person name="St John J.A."/>
            <person name="Braun E.L."/>
            <person name="Isberg S.R."/>
            <person name="Miles L.G."/>
            <person name="Chong A.Y."/>
            <person name="Gongora J."/>
            <person name="Dalzell P."/>
            <person name="Moran C."/>
            <person name="Bed'hom B."/>
            <person name="Abzhanov A."/>
            <person name="Burgess S.C."/>
            <person name="Cooksey A.M."/>
            <person name="Castoe T.A."/>
            <person name="Crawford N.G."/>
            <person name="Densmore L.D."/>
            <person name="Drew J.C."/>
            <person name="Edwards S.V."/>
            <person name="Faircloth B.C."/>
            <person name="Fujita M.K."/>
            <person name="Greenwold M.J."/>
            <person name="Hoffmann F.G."/>
            <person name="Howard J.M."/>
            <person name="Iguchi T."/>
            <person name="Janes D.E."/>
            <person name="Khan S.Y."/>
            <person name="Kohno S."/>
            <person name="de Koning A.J."/>
            <person name="Lance S.L."/>
            <person name="McCarthy F.M."/>
            <person name="McCormack J.E."/>
            <person name="Merchant M.E."/>
            <person name="Peterson D.G."/>
            <person name="Pollock D.D."/>
            <person name="Pourmand N."/>
            <person name="Raney B.J."/>
            <person name="Roessler K.A."/>
            <person name="Sanford J.R."/>
            <person name="Sawyer R.H."/>
            <person name="Schmidt C.J."/>
            <person name="Triplett E.W."/>
            <person name="Tuberville T.D."/>
            <person name="Venegas-Anaya M."/>
            <person name="Howard J.T."/>
            <person name="Jarvis E.D."/>
            <person name="Guillette L.J.Jr."/>
            <person name="Glenn T.C."/>
            <person name="Green R.E."/>
            <person name="Ray D.A."/>
        </authorList>
    </citation>
    <scope>NUCLEOTIDE SEQUENCE [LARGE SCALE GENOMIC DNA]</scope>
    <source>
        <strain evidence="1">KSC_2009_1</strain>
    </source>
</reference>
<evidence type="ECO:0000313" key="1">
    <source>
        <dbReference type="EMBL" id="KYO32370.1"/>
    </source>
</evidence>
<evidence type="ECO:0000313" key="2">
    <source>
        <dbReference type="Proteomes" id="UP000050525"/>
    </source>
</evidence>
<protein>
    <submittedName>
        <fullName evidence="1">Uncharacterized protein</fullName>
    </submittedName>
</protein>
<dbReference type="EMBL" id="AKHW03003924">
    <property type="protein sequence ID" value="KYO32370.1"/>
    <property type="molecule type" value="Genomic_DNA"/>
</dbReference>
<accession>A0A151N6D8</accession>
<organism evidence="1 2">
    <name type="scientific">Alligator mississippiensis</name>
    <name type="common">American alligator</name>
    <dbReference type="NCBI Taxonomy" id="8496"/>
    <lineage>
        <taxon>Eukaryota</taxon>
        <taxon>Metazoa</taxon>
        <taxon>Chordata</taxon>
        <taxon>Craniata</taxon>
        <taxon>Vertebrata</taxon>
        <taxon>Euteleostomi</taxon>
        <taxon>Archelosauria</taxon>
        <taxon>Archosauria</taxon>
        <taxon>Crocodylia</taxon>
        <taxon>Alligatoridae</taxon>
        <taxon>Alligatorinae</taxon>
        <taxon>Alligator</taxon>
    </lineage>
</organism>
<comment type="caution">
    <text evidence="1">The sequence shown here is derived from an EMBL/GenBank/DDBJ whole genome shotgun (WGS) entry which is preliminary data.</text>
</comment>
<gene>
    <name evidence="1" type="ORF">Y1Q_0006636</name>
</gene>
<proteinExistence type="predicted"/>
<dbReference type="AlphaFoldDB" id="A0A151N6D8"/>
<sequence length="101" mass="10466">MSSPVQQCRPCSLDATSQHPASELFLLEPAHEDLSDVDVDVDVPLRALPCPMRQKRRSGGCGVLGSAWAMETMCPAPLCPACWAQAGLEAAGAGTLTTGAG</sequence>
<keyword evidence="2" id="KW-1185">Reference proteome</keyword>
<dbReference type="Proteomes" id="UP000050525">
    <property type="component" value="Unassembled WGS sequence"/>
</dbReference>
<name>A0A151N6D8_ALLMI</name>